<dbReference type="PANTHER" id="PTHR33207">
    <property type="entry name" value="F-BOX DOMAIN CONTAINING PROTEIN-RELATED"/>
    <property type="match status" value="1"/>
</dbReference>
<reference evidence="1 2" key="2">
    <citation type="submission" date="2024-10" db="EMBL/GenBank/DDBJ databases">
        <authorList>
            <person name="Ryan C."/>
        </authorList>
    </citation>
    <scope>NUCLEOTIDE SEQUENCE [LARGE SCALE GENOMIC DNA]</scope>
</reference>
<proteinExistence type="predicted"/>
<dbReference type="AlphaFoldDB" id="A0ABC9FE73"/>
<dbReference type="EMBL" id="OZ075116">
    <property type="protein sequence ID" value="CAL5073509.1"/>
    <property type="molecule type" value="Genomic_DNA"/>
</dbReference>
<reference evidence="2" key="1">
    <citation type="submission" date="2024-06" db="EMBL/GenBank/DDBJ databases">
        <authorList>
            <person name="Ryan C."/>
        </authorList>
    </citation>
    <scope>NUCLEOTIDE SEQUENCE [LARGE SCALE GENOMIC DNA]</scope>
</reference>
<evidence type="ECO:0008006" key="3">
    <source>
        <dbReference type="Google" id="ProtNLM"/>
    </source>
</evidence>
<organism evidence="1 2">
    <name type="scientific">Urochloa decumbens</name>
    <dbReference type="NCBI Taxonomy" id="240449"/>
    <lineage>
        <taxon>Eukaryota</taxon>
        <taxon>Viridiplantae</taxon>
        <taxon>Streptophyta</taxon>
        <taxon>Embryophyta</taxon>
        <taxon>Tracheophyta</taxon>
        <taxon>Spermatophyta</taxon>
        <taxon>Magnoliopsida</taxon>
        <taxon>Liliopsida</taxon>
        <taxon>Poales</taxon>
        <taxon>Poaceae</taxon>
        <taxon>PACMAD clade</taxon>
        <taxon>Panicoideae</taxon>
        <taxon>Panicodae</taxon>
        <taxon>Paniceae</taxon>
        <taxon>Melinidinae</taxon>
        <taxon>Urochloa</taxon>
    </lineage>
</organism>
<sequence>MASLRAAAAARRLLMSSAASTSSRFLSFSSSTTSPRFLGTSSRLLGYFHHPGRTRDLAGNLYPTRSEPGVRFEPHADSSPRLSLDFLPSGYAVGFNLVDSHLGLLLLFKDTMVGFPTFLVCDPVSLSHTVLSKMPNGASEDGGVLVGAALLSRADNNGFEFDAVFVTVHRHRLRSWVASFRAGECNWRKPPFSEEVVIDFSLTLLEQRCVHAAGNIYFHICGCDLALALDSSNLQFSFLQAPKLIWDDLEPPKYRIGETPAGDLCVASIQNERLMFLVQEMNSHDGWVLQREICLRDVLDAVPGLPTCRWPAWLSDIDAGRTGRVFIRTTGCGRFSYCMGTGKLEHLKTSDGMEYGDPIFAFYH</sequence>
<protein>
    <recommendedName>
        <fullName evidence="3">DUF1618 domain-containing protein</fullName>
    </recommendedName>
</protein>
<accession>A0ABC9FE73</accession>
<gene>
    <name evidence="1" type="ORF">URODEC1_LOCUS104662</name>
</gene>
<evidence type="ECO:0000313" key="1">
    <source>
        <dbReference type="EMBL" id="CAL5073509.1"/>
    </source>
</evidence>
<dbReference type="Proteomes" id="UP001497457">
    <property type="component" value="Chromosome 6rd"/>
</dbReference>
<keyword evidence="2" id="KW-1185">Reference proteome</keyword>
<evidence type="ECO:0000313" key="2">
    <source>
        <dbReference type="Proteomes" id="UP001497457"/>
    </source>
</evidence>
<name>A0ABC9FE73_9POAL</name>